<evidence type="ECO:0000256" key="1">
    <source>
        <dbReference type="SAM" id="Phobius"/>
    </source>
</evidence>
<keyword evidence="1" id="KW-1133">Transmembrane helix</keyword>
<evidence type="ECO:0008006" key="5">
    <source>
        <dbReference type="Google" id="ProtNLM"/>
    </source>
</evidence>
<sequence>MAVKRTLGKLLLALAATTLFPPQAALAGWRGHEKPVAEHQILDIARWPVQSKDLLVNLATAAAAVAAAVFAFAQIRIMRRDSERAQRESKEGRIQAAADRMLQPFLPNTKEENVVKRAVIEDIRQRIMRWSQHATIIAGRYGCGKTVALEEALRGMQGVHVHTVKDRQWEEKLYAVLGLGDEEMFRKVLQKIRQELNQTPVLVLDIPRSTKEGMDSISSFAKTFSSDGSLAHVIVCASSAAMAMAFDAGGDQRQENYWVEDLTKEEAQELLALRGRTDWEQFVAACGYNALDLVRTCEKYTGPETLAAKQAEMEKRAREEVQTFRRDCKFQTVDDITPAGANILNALLQNRGGLAVGKLEGGSGASPEKVAMWIREEKCHPVVWHMVKREYQFASELHAQATESSAGEVETSGMLRWLRLTAMFLHLGLGFLARQPTDARSKLQHCQGSPKQLLMLADVCLKACRSPRGQVCQTRPGKNIKFVKLVKLVKF</sequence>
<dbReference type="Proteomes" id="UP000604046">
    <property type="component" value="Unassembled WGS sequence"/>
</dbReference>
<keyword evidence="4" id="KW-1185">Reference proteome</keyword>
<organism evidence="3 4">
    <name type="scientific">Symbiodinium natans</name>
    <dbReference type="NCBI Taxonomy" id="878477"/>
    <lineage>
        <taxon>Eukaryota</taxon>
        <taxon>Sar</taxon>
        <taxon>Alveolata</taxon>
        <taxon>Dinophyceae</taxon>
        <taxon>Suessiales</taxon>
        <taxon>Symbiodiniaceae</taxon>
        <taxon>Symbiodinium</taxon>
    </lineage>
</organism>
<dbReference type="SUPFAM" id="SSF52540">
    <property type="entry name" value="P-loop containing nucleoside triphosphate hydrolases"/>
    <property type="match status" value="1"/>
</dbReference>
<feature type="signal peptide" evidence="2">
    <location>
        <begin position="1"/>
        <end position="27"/>
    </location>
</feature>
<keyword evidence="1" id="KW-0472">Membrane</keyword>
<protein>
    <recommendedName>
        <fullName evidence="5">AAA+ ATPase domain-containing protein</fullName>
    </recommendedName>
</protein>
<keyword evidence="2" id="KW-0732">Signal</keyword>
<evidence type="ECO:0000256" key="2">
    <source>
        <dbReference type="SAM" id="SignalP"/>
    </source>
</evidence>
<evidence type="ECO:0000313" key="3">
    <source>
        <dbReference type="EMBL" id="CAE7240350.1"/>
    </source>
</evidence>
<gene>
    <name evidence="3" type="ORF">SNAT2548_LOCUS10752</name>
</gene>
<dbReference type="EMBL" id="CAJNDS010000910">
    <property type="protein sequence ID" value="CAE7240350.1"/>
    <property type="molecule type" value="Genomic_DNA"/>
</dbReference>
<keyword evidence="1" id="KW-0812">Transmembrane</keyword>
<comment type="caution">
    <text evidence="3">The sequence shown here is derived from an EMBL/GenBank/DDBJ whole genome shotgun (WGS) entry which is preliminary data.</text>
</comment>
<dbReference type="InterPro" id="IPR027417">
    <property type="entry name" value="P-loop_NTPase"/>
</dbReference>
<feature type="transmembrane region" description="Helical" evidence="1">
    <location>
        <begin position="54"/>
        <end position="77"/>
    </location>
</feature>
<feature type="chain" id="PRO_5033006650" description="AAA+ ATPase domain-containing protein" evidence="2">
    <location>
        <begin position="28"/>
        <end position="491"/>
    </location>
</feature>
<dbReference type="AlphaFoldDB" id="A0A812LDY5"/>
<accession>A0A812LDY5</accession>
<dbReference type="OrthoDB" id="419630at2759"/>
<evidence type="ECO:0000313" key="4">
    <source>
        <dbReference type="Proteomes" id="UP000604046"/>
    </source>
</evidence>
<reference evidence="3" key="1">
    <citation type="submission" date="2021-02" db="EMBL/GenBank/DDBJ databases">
        <authorList>
            <person name="Dougan E. K."/>
            <person name="Rhodes N."/>
            <person name="Thang M."/>
            <person name="Chan C."/>
        </authorList>
    </citation>
    <scope>NUCLEOTIDE SEQUENCE</scope>
</reference>
<proteinExistence type="predicted"/>
<name>A0A812LDY5_9DINO</name>